<evidence type="ECO:0000313" key="11">
    <source>
        <dbReference type="EMBL" id="SPD73042.1"/>
    </source>
</evidence>
<evidence type="ECO:0000256" key="4">
    <source>
        <dbReference type="ARBA" id="ARBA00022485"/>
    </source>
</evidence>
<dbReference type="PROSITE" id="PS00198">
    <property type="entry name" value="4FE4S_FER_1"/>
    <property type="match status" value="1"/>
</dbReference>
<sequence>MAKRVIVDQEECIGCGNCEDVCPDVFKLDKDKEKSEVVKVEGGPVKCIEEAMEACPVSCIHWE</sequence>
<dbReference type="EMBL" id="OJIN01000073">
    <property type="protein sequence ID" value="SPD73042.1"/>
    <property type="molecule type" value="Genomic_DNA"/>
</dbReference>
<name>A0A445MUF9_9BACT</name>
<evidence type="ECO:0000256" key="2">
    <source>
        <dbReference type="ARBA" id="ARBA00003532"/>
    </source>
</evidence>
<accession>A0A445MUF9</accession>
<dbReference type="Gene3D" id="3.30.70.20">
    <property type="match status" value="1"/>
</dbReference>
<dbReference type="InterPro" id="IPR017900">
    <property type="entry name" value="4Fe4S_Fe_S_CS"/>
</dbReference>
<dbReference type="Pfam" id="PF13370">
    <property type="entry name" value="Fer4_13"/>
    <property type="match status" value="1"/>
</dbReference>
<evidence type="ECO:0000256" key="5">
    <source>
        <dbReference type="ARBA" id="ARBA00022723"/>
    </source>
</evidence>
<evidence type="ECO:0000256" key="8">
    <source>
        <dbReference type="ARBA" id="ARBA00023014"/>
    </source>
</evidence>
<dbReference type="PROSITE" id="PS51379">
    <property type="entry name" value="4FE4S_FER_2"/>
    <property type="match status" value="1"/>
</dbReference>
<dbReference type="GO" id="GO:0009055">
    <property type="term" value="F:electron transfer activity"/>
    <property type="evidence" value="ECO:0007669"/>
    <property type="project" value="UniProtKB-UniRule"/>
</dbReference>
<proteinExistence type="predicted"/>
<comment type="cofactor">
    <cofactor evidence="1">
        <name>[4Fe-4S] cluster</name>
        <dbReference type="ChEBI" id="CHEBI:49883"/>
    </cofactor>
</comment>
<dbReference type="InterPro" id="IPR052395">
    <property type="entry name" value="ET_Ferredoxin"/>
</dbReference>
<evidence type="ECO:0000256" key="1">
    <source>
        <dbReference type="ARBA" id="ARBA00001966"/>
    </source>
</evidence>
<dbReference type="PANTHER" id="PTHR39163:SF1">
    <property type="entry name" value="FERREDOXIN"/>
    <property type="match status" value="1"/>
</dbReference>
<dbReference type="PRINTS" id="PR00352">
    <property type="entry name" value="3FE4SFRDOXIN"/>
</dbReference>
<reference evidence="11" key="1">
    <citation type="submission" date="2018-01" db="EMBL/GenBank/DDBJ databases">
        <authorList>
            <person name="Regsiter A."/>
            <person name="William W."/>
        </authorList>
    </citation>
    <scope>NUCLEOTIDE SEQUENCE</scope>
    <source>
        <strain evidence="11">TRIP AH-1</strain>
    </source>
</reference>
<comment type="function">
    <text evidence="2 9">Ferredoxins are iron-sulfur proteins that transfer electrons in a wide variety of metabolic reactions.</text>
</comment>
<keyword evidence="5 9" id="KW-0479">Metal-binding</keyword>
<dbReference type="InterPro" id="IPR001080">
    <property type="entry name" value="3Fe4S_ferredoxin"/>
</dbReference>
<evidence type="ECO:0000256" key="3">
    <source>
        <dbReference type="ARBA" id="ARBA00022448"/>
    </source>
</evidence>
<keyword evidence="3 9" id="KW-0813">Transport</keyword>
<dbReference type="SUPFAM" id="SSF54862">
    <property type="entry name" value="4Fe-4S ferredoxins"/>
    <property type="match status" value="1"/>
</dbReference>
<dbReference type="GO" id="GO:0051539">
    <property type="term" value="F:4 iron, 4 sulfur cluster binding"/>
    <property type="evidence" value="ECO:0007669"/>
    <property type="project" value="UniProtKB-KW"/>
</dbReference>
<organism evidence="11">
    <name type="scientific">uncultured Desulfobacterium sp</name>
    <dbReference type="NCBI Taxonomy" id="201089"/>
    <lineage>
        <taxon>Bacteria</taxon>
        <taxon>Pseudomonadati</taxon>
        <taxon>Thermodesulfobacteriota</taxon>
        <taxon>Desulfobacteria</taxon>
        <taxon>Desulfobacterales</taxon>
        <taxon>Desulfobacteriaceae</taxon>
        <taxon>Desulfobacterium</taxon>
        <taxon>environmental samples</taxon>
    </lineage>
</organism>
<keyword evidence="6 9" id="KW-0249">Electron transport</keyword>
<evidence type="ECO:0000256" key="9">
    <source>
        <dbReference type="RuleBase" id="RU368020"/>
    </source>
</evidence>
<keyword evidence="7 9" id="KW-0408">Iron</keyword>
<dbReference type="GO" id="GO:0005506">
    <property type="term" value="F:iron ion binding"/>
    <property type="evidence" value="ECO:0007669"/>
    <property type="project" value="UniProtKB-UniRule"/>
</dbReference>
<evidence type="ECO:0000259" key="10">
    <source>
        <dbReference type="PROSITE" id="PS51379"/>
    </source>
</evidence>
<protein>
    <recommendedName>
        <fullName evidence="9">Ferredoxin</fullName>
    </recommendedName>
</protein>
<keyword evidence="4" id="KW-0004">4Fe-4S</keyword>
<gene>
    <name evidence="11" type="primary">fd</name>
    <name evidence="11" type="ORF">PITCH_A1640052</name>
</gene>
<evidence type="ECO:0000256" key="7">
    <source>
        <dbReference type="ARBA" id="ARBA00023004"/>
    </source>
</evidence>
<feature type="domain" description="4Fe-4S ferredoxin-type" evidence="10">
    <location>
        <begin position="3"/>
        <end position="31"/>
    </location>
</feature>
<dbReference type="InterPro" id="IPR017896">
    <property type="entry name" value="4Fe4S_Fe-S-bd"/>
</dbReference>
<evidence type="ECO:0000256" key="6">
    <source>
        <dbReference type="ARBA" id="ARBA00022982"/>
    </source>
</evidence>
<keyword evidence="8 9" id="KW-0411">Iron-sulfur</keyword>
<dbReference type="PANTHER" id="PTHR39163">
    <property type="entry name" value="FERREDOXIN"/>
    <property type="match status" value="1"/>
</dbReference>
<dbReference type="AlphaFoldDB" id="A0A445MUF9"/>